<protein>
    <recommendedName>
        <fullName evidence="3">Resolvase/invertase-type recombinase catalytic domain-containing protein</fullName>
    </recommendedName>
</protein>
<proteinExistence type="predicted"/>
<dbReference type="AlphaFoldDB" id="A0ABD5YF38"/>
<dbReference type="RefSeq" id="WP_267664875.1">
    <property type="nucleotide sequence ID" value="NZ_JAODIX010000048.1"/>
</dbReference>
<evidence type="ECO:0000313" key="2">
    <source>
        <dbReference type="Proteomes" id="UP001596390"/>
    </source>
</evidence>
<gene>
    <name evidence="1" type="ORF">ACFQMK_11605</name>
</gene>
<evidence type="ECO:0000313" key="1">
    <source>
        <dbReference type="EMBL" id="MFC7187522.1"/>
    </source>
</evidence>
<evidence type="ECO:0008006" key="3">
    <source>
        <dbReference type="Google" id="ProtNLM"/>
    </source>
</evidence>
<dbReference type="Proteomes" id="UP001596390">
    <property type="component" value="Unassembled WGS sequence"/>
</dbReference>
<sequence length="231" mass="26505">MENKLVLAYITATNDDDAREQIDHCMELMCERLSIKNDSDYNQDVANRLKRKNTVTVVFDETSLQIISGRQDLNRDVEMTLGERFEHAFEQGAREIIVTAGKSLTNPDAVKKYLNHVRRITFARKRISFERGTSDEQIHRVMSVVKETKTTRDGHEILREEWTGGRPPIGTEVVRGQLVKGDDYHSIRNILQRVAFGDITKSKATREIGCARKTIGNSLRDRAELYDLPQQ</sequence>
<name>A0ABD5YF38_9EURY</name>
<keyword evidence="2" id="KW-1185">Reference proteome</keyword>
<organism evidence="1 2">
    <name type="scientific">Halorubrum yunnanense</name>
    <dbReference type="NCBI Taxonomy" id="1526162"/>
    <lineage>
        <taxon>Archaea</taxon>
        <taxon>Methanobacteriati</taxon>
        <taxon>Methanobacteriota</taxon>
        <taxon>Stenosarchaea group</taxon>
        <taxon>Halobacteria</taxon>
        <taxon>Halobacteriales</taxon>
        <taxon>Haloferacaceae</taxon>
        <taxon>Halorubrum</taxon>
    </lineage>
</organism>
<dbReference type="EMBL" id="JBHSZZ010000048">
    <property type="protein sequence ID" value="MFC7187522.1"/>
    <property type="molecule type" value="Genomic_DNA"/>
</dbReference>
<reference evidence="1 2" key="1">
    <citation type="journal article" date="2019" name="Int. J. Syst. Evol. Microbiol.">
        <title>The Global Catalogue of Microorganisms (GCM) 10K type strain sequencing project: providing services to taxonomists for standard genome sequencing and annotation.</title>
        <authorList>
            <consortium name="The Broad Institute Genomics Platform"/>
            <consortium name="The Broad Institute Genome Sequencing Center for Infectious Disease"/>
            <person name="Wu L."/>
            <person name="Ma J."/>
        </authorList>
    </citation>
    <scope>NUCLEOTIDE SEQUENCE [LARGE SCALE GENOMIC DNA]</scope>
    <source>
        <strain evidence="1 2">Q85</strain>
    </source>
</reference>
<accession>A0ABD5YF38</accession>
<comment type="caution">
    <text evidence="1">The sequence shown here is derived from an EMBL/GenBank/DDBJ whole genome shotgun (WGS) entry which is preliminary data.</text>
</comment>